<sequence length="60" mass="6467">MIGHELLTGAAPTRDDGTVHTRDVVTGIPEGLSTVLLKSLRTAKMERYASVAAFKRDLLS</sequence>
<dbReference type="STRING" id="1121945.GCA_000421805_01330"/>
<evidence type="ECO:0000313" key="2">
    <source>
        <dbReference type="Proteomes" id="UP000193587"/>
    </source>
</evidence>
<reference evidence="1 2" key="1">
    <citation type="submission" date="2017-04" db="EMBL/GenBank/DDBJ databases">
        <title>MLSA of the genus Halorubrum.</title>
        <authorList>
            <person name="De La Haba R."/>
            <person name="Sanchez-Porro C."/>
            <person name="Infante-Dominguez C."/>
            <person name="Ventosa A."/>
        </authorList>
    </citation>
    <scope>NUCLEOTIDE SEQUENCE [LARGE SCALE GENOMIC DNA]</scope>
    <source>
        <strain evidence="1 2">DSM 17463</strain>
    </source>
</reference>
<name>A0A1X4H803_HALEZ</name>
<gene>
    <name evidence="1" type="ORF">B9H04_08635</name>
</gene>
<evidence type="ECO:0000313" key="1">
    <source>
        <dbReference type="EMBL" id="OSP07214.1"/>
    </source>
</evidence>
<dbReference type="RefSeq" id="WP_049931041.1">
    <property type="nucleotide sequence ID" value="NZ_ATXS01000003.1"/>
</dbReference>
<dbReference type="Proteomes" id="UP000193587">
    <property type="component" value="Unassembled WGS sequence"/>
</dbReference>
<proteinExistence type="predicted"/>
<protein>
    <submittedName>
        <fullName evidence="1">Uncharacterized protein</fullName>
    </submittedName>
</protein>
<organism evidence="1 2">
    <name type="scientific">Halorubrum ezzemoulense DSM 17463</name>
    <dbReference type="NCBI Taxonomy" id="1121945"/>
    <lineage>
        <taxon>Archaea</taxon>
        <taxon>Methanobacteriati</taxon>
        <taxon>Methanobacteriota</taxon>
        <taxon>Stenosarchaea group</taxon>
        <taxon>Halobacteria</taxon>
        <taxon>Halobacteriales</taxon>
        <taxon>Haloferacaceae</taxon>
        <taxon>Halorubrum</taxon>
    </lineage>
</organism>
<dbReference type="AlphaFoldDB" id="A0A1X4H803"/>
<accession>A0A1X4H803</accession>
<comment type="caution">
    <text evidence="1">The sequence shown here is derived from an EMBL/GenBank/DDBJ whole genome shotgun (WGS) entry which is preliminary data.</text>
</comment>
<dbReference type="EMBL" id="NEDJ01000025">
    <property type="protein sequence ID" value="OSP07214.1"/>
    <property type="molecule type" value="Genomic_DNA"/>
</dbReference>